<evidence type="ECO:0000259" key="3">
    <source>
        <dbReference type="Pfam" id="PF08232"/>
    </source>
</evidence>
<dbReference type="AlphaFoldDB" id="A0A183GW69"/>
<dbReference type="Proteomes" id="UP000050761">
    <property type="component" value="Unassembled WGS sequence"/>
</dbReference>
<dbReference type="PANTHER" id="PTHR15653">
    <property type="entry name" value="STRIATIN"/>
    <property type="match status" value="1"/>
</dbReference>
<feature type="region of interest" description="Disordered" evidence="2">
    <location>
        <begin position="1"/>
        <end position="31"/>
    </location>
</feature>
<evidence type="ECO:0000256" key="2">
    <source>
        <dbReference type="SAM" id="MobiDB-lite"/>
    </source>
</evidence>
<keyword evidence="1" id="KW-0175">Coiled coil</keyword>
<organism evidence="5 6">
    <name type="scientific">Heligmosomoides polygyrus</name>
    <name type="common">Parasitic roundworm</name>
    <dbReference type="NCBI Taxonomy" id="6339"/>
    <lineage>
        <taxon>Eukaryota</taxon>
        <taxon>Metazoa</taxon>
        <taxon>Ecdysozoa</taxon>
        <taxon>Nematoda</taxon>
        <taxon>Chromadorea</taxon>
        <taxon>Rhabditida</taxon>
        <taxon>Rhabditina</taxon>
        <taxon>Rhabditomorpha</taxon>
        <taxon>Strongyloidea</taxon>
        <taxon>Heligmosomidae</taxon>
        <taxon>Heligmosomoides</taxon>
    </lineage>
</organism>
<accession>A0A183GW69</accession>
<proteinExistence type="predicted"/>
<sequence length="166" mass="18997">MVVGMAEDGQSGNGVAQQQNEQKDEQSRRPPYSMHGVLHFLQHEWSKYEMEKAKWDMERAEMQVDGFVYRAKNYRLTHNGEDPPEYEEAENEATNEAAVPNEIDAYAAEGGSALGWKQGRQLLKQYLQEIGYSEQILDVRSFRVKNLLGLIPQVTHSLFPCYDVKG</sequence>
<reference evidence="6" key="2">
    <citation type="submission" date="2019-09" db="UniProtKB">
        <authorList>
            <consortium name="WormBaseParasite"/>
        </authorList>
    </citation>
    <scope>IDENTIFICATION</scope>
</reference>
<feature type="domain" description="Striatin N-terminal" evidence="3">
    <location>
        <begin position="34"/>
        <end position="63"/>
    </location>
</feature>
<dbReference type="InterPro" id="IPR051488">
    <property type="entry name" value="WD_repeat_striatin"/>
</dbReference>
<dbReference type="OrthoDB" id="727118at2759"/>
<name>A0A183GW69_HELPZ</name>
<accession>A0A3P8FKF9</accession>
<evidence type="ECO:0000313" key="6">
    <source>
        <dbReference type="WBParaSite" id="HPBE_0002693901-mRNA-1"/>
    </source>
</evidence>
<dbReference type="EMBL" id="UZAH01041355">
    <property type="protein sequence ID" value="VDP60108.1"/>
    <property type="molecule type" value="Genomic_DNA"/>
</dbReference>
<dbReference type="WBParaSite" id="HPBE_0002693901-mRNA-1">
    <property type="protein sequence ID" value="HPBE_0002693901-mRNA-1"/>
    <property type="gene ID" value="HPBE_0002693901"/>
</dbReference>
<dbReference type="InterPro" id="IPR013258">
    <property type="entry name" value="Striatin_N"/>
</dbReference>
<gene>
    <name evidence="4" type="ORF">HPBE_LOCUS26938</name>
</gene>
<evidence type="ECO:0000313" key="4">
    <source>
        <dbReference type="EMBL" id="VDP60108.1"/>
    </source>
</evidence>
<evidence type="ECO:0000313" key="5">
    <source>
        <dbReference type="Proteomes" id="UP000050761"/>
    </source>
</evidence>
<dbReference type="Pfam" id="PF08232">
    <property type="entry name" value="Striatin"/>
    <property type="match status" value="1"/>
</dbReference>
<protein>
    <submittedName>
        <fullName evidence="6">Striatin domain-containing protein</fullName>
    </submittedName>
</protein>
<reference evidence="4 5" key="1">
    <citation type="submission" date="2018-11" db="EMBL/GenBank/DDBJ databases">
        <authorList>
            <consortium name="Pathogen Informatics"/>
        </authorList>
    </citation>
    <scope>NUCLEOTIDE SEQUENCE [LARGE SCALE GENOMIC DNA]</scope>
</reference>
<dbReference type="PANTHER" id="PTHR15653:SF0">
    <property type="entry name" value="CONNECTOR OF KINASE TO AP-1, ISOFORM E"/>
    <property type="match status" value="1"/>
</dbReference>
<keyword evidence="5" id="KW-1185">Reference proteome</keyword>
<evidence type="ECO:0000256" key="1">
    <source>
        <dbReference type="ARBA" id="ARBA00023054"/>
    </source>
</evidence>